<evidence type="ECO:0000313" key="6">
    <source>
        <dbReference type="Proteomes" id="UP000198806"/>
    </source>
</evidence>
<dbReference type="GO" id="GO:0022857">
    <property type="term" value="F:transmembrane transporter activity"/>
    <property type="evidence" value="ECO:0007669"/>
    <property type="project" value="TreeGrafter"/>
</dbReference>
<dbReference type="SUPFAM" id="SSF52540">
    <property type="entry name" value="P-loop containing nucleoside triphosphate hydrolases"/>
    <property type="match status" value="1"/>
</dbReference>
<dbReference type="RefSeq" id="WP_091683335.1">
    <property type="nucleotide sequence ID" value="NZ_BAABFM010000003.1"/>
</dbReference>
<dbReference type="InterPro" id="IPR003593">
    <property type="entry name" value="AAA+_ATPase"/>
</dbReference>
<evidence type="ECO:0000256" key="3">
    <source>
        <dbReference type="ARBA" id="ARBA00022840"/>
    </source>
</evidence>
<dbReference type="OrthoDB" id="9802264at2"/>
<dbReference type="GO" id="GO:0016887">
    <property type="term" value="F:ATP hydrolysis activity"/>
    <property type="evidence" value="ECO:0007669"/>
    <property type="project" value="InterPro"/>
</dbReference>
<dbReference type="GO" id="GO:0098796">
    <property type="term" value="C:membrane protein complex"/>
    <property type="evidence" value="ECO:0007669"/>
    <property type="project" value="UniProtKB-ARBA"/>
</dbReference>
<dbReference type="SMART" id="SM00382">
    <property type="entry name" value="AAA"/>
    <property type="match status" value="1"/>
</dbReference>
<keyword evidence="6" id="KW-1185">Reference proteome</keyword>
<dbReference type="Proteomes" id="UP000198806">
    <property type="component" value="Unassembled WGS sequence"/>
</dbReference>
<dbReference type="InterPro" id="IPR027417">
    <property type="entry name" value="P-loop_NTPase"/>
</dbReference>
<dbReference type="CDD" id="cd03255">
    <property type="entry name" value="ABC_MJ0796_LolCDE_FtsE"/>
    <property type="match status" value="1"/>
</dbReference>
<dbReference type="PROSITE" id="PS00211">
    <property type="entry name" value="ABC_TRANSPORTER_1"/>
    <property type="match status" value="1"/>
</dbReference>
<keyword evidence="3 5" id="KW-0067">ATP-binding</keyword>
<dbReference type="InterPro" id="IPR015854">
    <property type="entry name" value="ABC_transpr_LolD-like"/>
</dbReference>
<name>A0A1I5BHA6_9FIRM</name>
<sequence length="223" mass="24688">MITIQNLTKIYKIGDSTVIALDNVNLEIKKGEFLAITGPSGSGKSTLLHMMAGVDIPTSGNVFIEGKNINKLQPSEQAIFRRRHIGMIYQSFNLIPTLTVEENIILPLMLDGKKIDRAMLMSLLELLGLSERRKHLPNQLSGGQQQRVAIGRGLMSKPSLILADEPTGNLDSENTEEVLTLLRAANENYDQTIIMVSHDENVSSIAKRRIFMKDGHIALDKVV</sequence>
<dbReference type="AlphaFoldDB" id="A0A1I5BHA6"/>
<dbReference type="InterPro" id="IPR017911">
    <property type="entry name" value="MacB-like_ATP-bd"/>
</dbReference>
<protein>
    <submittedName>
        <fullName evidence="5">Putative ABC transport system ATP-binding protein</fullName>
    </submittedName>
</protein>
<feature type="domain" description="ABC transporter" evidence="4">
    <location>
        <begin position="2"/>
        <end position="222"/>
    </location>
</feature>
<dbReference type="PROSITE" id="PS50893">
    <property type="entry name" value="ABC_TRANSPORTER_2"/>
    <property type="match status" value="1"/>
</dbReference>
<dbReference type="EMBL" id="FOWD01000001">
    <property type="protein sequence ID" value="SFN73969.1"/>
    <property type="molecule type" value="Genomic_DNA"/>
</dbReference>
<dbReference type="PANTHER" id="PTHR24220">
    <property type="entry name" value="IMPORT ATP-BINDING PROTEIN"/>
    <property type="match status" value="1"/>
</dbReference>
<evidence type="ECO:0000313" key="5">
    <source>
        <dbReference type="EMBL" id="SFN73969.1"/>
    </source>
</evidence>
<organism evidence="5 6">
    <name type="scientific">Anaerocolumna aminovalerica</name>
    <dbReference type="NCBI Taxonomy" id="1527"/>
    <lineage>
        <taxon>Bacteria</taxon>
        <taxon>Bacillati</taxon>
        <taxon>Bacillota</taxon>
        <taxon>Clostridia</taxon>
        <taxon>Lachnospirales</taxon>
        <taxon>Lachnospiraceae</taxon>
        <taxon>Anaerocolumna</taxon>
    </lineage>
</organism>
<keyword evidence="1" id="KW-0813">Transport</keyword>
<dbReference type="STRING" id="1527.SAMN04489757_1015"/>
<dbReference type="InterPro" id="IPR017871">
    <property type="entry name" value="ABC_transporter-like_CS"/>
</dbReference>
<dbReference type="FunFam" id="3.40.50.300:FF:000032">
    <property type="entry name" value="Export ABC transporter ATP-binding protein"/>
    <property type="match status" value="1"/>
</dbReference>
<keyword evidence="2" id="KW-0547">Nucleotide-binding</keyword>
<dbReference type="GO" id="GO:0005524">
    <property type="term" value="F:ATP binding"/>
    <property type="evidence" value="ECO:0007669"/>
    <property type="project" value="UniProtKB-KW"/>
</dbReference>
<evidence type="ECO:0000259" key="4">
    <source>
        <dbReference type="PROSITE" id="PS50893"/>
    </source>
</evidence>
<evidence type="ECO:0000256" key="1">
    <source>
        <dbReference type="ARBA" id="ARBA00022448"/>
    </source>
</evidence>
<proteinExistence type="predicted"/>
<dbReference type="GO" id="GO:0005886">
    <property type="term" value="C:plasma membrane"/>
    <property type="evidence" value="ECO:0007669"/>
    <property type="project" value="TreeGrafter"/>
</dbReference>
<dbReference type="InterPro" id="IPR003439">
    <property type="entry name" value="ABC_transporter-like_ATP-bd"/>
</dbReference>
<accession>A0A1I5BHA6</accession>
<evidence type="ECO:0000256" key="2">
    <source>
        <dbReference type="ARBA" id="ARBA00022741"/>
    </source>
</evidence>
<reference evidence="5 6" key="1">
    <citation type="submission" date="2016-10" db="EMBL/GenBank/DDBJ databases">
        <authorList>
            <person name="de Groot N.N."/>
        </authorList>
    </citation>
    <scope>NUCLEOTIDE SEQUENCE [LARGE SCALE GENOMIC DNA]</scope>
    <source>
        <strain evidence="5 6">DSM 1283</strain>
    </source>
</reference>
<dbReference type="Pfam" id="PF00005">
    <property type="entry name" value="ABC_tran"/>
    <property type="match status" value="1"/>
</dbReference>
<dbReference type="Gene3D" id="3.40.50.300">
    <property type="entry name" value="P-loop containing nucleotide triphosphate hydrolases"/>
    <property type="match status" value="1"/>
</dbReference>
<gene>
    <name evidence="5" type="ORF">SAMN04489757_1015</name>
</gene>